<dbReference type="InterPro" id="IPR009597">
    <property type="entry name" value="DUF1206"/>
</dbReference>
<dbReference type="EMBL" id="LT629739">
    <property type="protein sequence ID" value="SDS78616.1"/>
    <property type="molecule type" value="Genomic_DNA"/>
</dbReference>
<evidence type="ECO:0000313" key="4">
    <source>
        <dbReference type="Proteomes" id="UP000199700"/>
    </source>
</evidence>
<evidence type="ECO:0000259" key="2">
    <source>
        <dbReference type="Pfam" id="PF06724"/>
    </source>
</evidence>
<feature type="domain" description="DUF1206" evidence="2">
    <location>
        <begin position="1"/>
        <end position="33"/>
    </location>
</feature>
<proteinExistence type="predicted"/>
<name>A0A1H1V2L0_BRESA</name>
<dbReference type="AlphaFoldDB" id="A0A1H1V2L0"/>
<feature type="transmembrane region" description="Helical" evidence="1">
    <location>
        <begin position="12"/>
        <end position="31"/>
    </location>
</feature>
<keyword evidence="1" id="KW-0812">Transmembrane</keyword>
<organism evidence="3 4">
    <name type="scientific">Brevibacterium sandarakinum</name>
    <dbReference type="NCBI Taxonomy" id="629680"/>
    <lineage>
        <taxon>Bacteria</taxon>
        <taxon>Bacillati</taxon>
        <taxon>Actinomycetota</taxon>
        <taxon>Actinomycetes</taxon>
        <taxon>Micrococcales</taxon>
        <taxon>Brevibacteriaceae</taxon>
        <taxon>Brevibacterium</taxon>
    </lineage>
</organism>
<keyword evidence="1" id="KW-1133">Transmembrane helix</keyword>
<protein>
    <recommendedName>
        <fullName evidence="2">DUF1206 domain-containing protein</fullName>
    </recommendedName>
</protein>
<accession>A0A1H1V2L0</accession>
<reference evidence="3" key="1">
    <citation type="submission" date="2016-10" db="EMBL/GenBank/DDBJ databases">
        <authorList>
            <person name="Varghese N."/>
            <person name="Submissions S."/>
        </authorList>
    </citation>
    <scope>NUCLEOTIDE SEQUENCE [LARGE SCALE GENOMIC DNA]</scope>
    <source>
        <strain evidence="3">DSM 22082</strain>
    </source>
</reference>
<sequence>MFQTMRHQQFGPALLTAAGLGLINYGLYLGCRGKIGTRANDY</sequence>
<keyword evidence="1" id="KW-0472">Membrane</keyword>
<keyword evidence="4" id="KW-1185">Reference proteome</keyword>
<evidence type="ECO:0000256" key="1">
    <source>
        <dbReference type="SAM" id="Phobius"/>
    </source>
</evidence>
<dbReference type="Proteomes" id="UP000199700">
    <property type="component" value="Chromosome"/>
</dbReference>
<dbReference type="Pfam" id="PF06724">
    <property type="entry name" value="DUF1206"/>
    <property type="match status" value="1"/>
</dbReference>
<gene>
    <name evidence="3" type="ORF">SAMN04489751_2865</name>
</gene>
<evidence type="ECO:0000313" key="3">
    <source>
        <dbReference type="EMBL" id="SDS78616.1"/>
    </source>
</evidence>